<dbReference type="InterPro" id="IPR046341">
    <property type="entry name" value="SET_dom_sf"/>
</dbReference>
<comment type="subcellular location">
    <subcellularLocation>
        <location evidence="1">Chromosome</location>
    </subcellularLocation>
</comment>
<sequence>MPPRASAPRGSAAGLRDDPIVLSDSSDDETPALPTRRAGSSAARGKGKGRAAATPRDSDSDAAPFSFSQHLERNEKKNTDQTPLKASSSHANTASPKVKVSQSQQSPAARKKRKLSRSPASPSKSHQPGLTHAEHQVDINVGEPSIGDDVGEDLVVDQHEPSAANGAVEDTPDPLDTIEMEDDLAGLESDDDLPPTREDLAGLESDDDALPPTREDLEGLDSDDDHLPPNHPSPPPSGSQDFILDGLDSDDSGLDLLGSDDDWNDNNPSRVQPLAPAAGSSAGTAARTSTAARPTSASNGTAPNRSRPATNMNEADKAGHYRNELNRMLAPPLSVVNGQNRVHPGNGLTNGRHARASHSPTPPLEDIDVTFEDYKRSMASTLLLEPGYEARQKHLGLNGAGTPHTHFAGSREANAVVADEQPPPGRRGVAKRSLGDPKVHDIKRAATFLASRPELFCSIVESVISMATSDDEYAAPEIKVVNEVDGQGVPPPSDYEYSNKMLYSSAIPDPELGKGCDCEGPCDPNSQTCSCVARQQLYFYNLGHTGFQWDGKEKIKQADCAVWECGPTCGCPPECRNRVIQRGRREADVEIFKTERKGWGVRARADIARGTFLGIYSGELITDAESERRASEFYDRIGLTYLFDLDGYHLTNPPEGLEEIDPRLHELAMKVRQRADAQGAEDGKYSAYSVAKHHQFTRFINHSCEPNVVITQAYVTDFHPERPLLVMVARFDIRAGQELCISYKGTKDEEPAPLLPEALRERSPTPARPASNSKSGASVRISVSPRRPVERKVHRCLCGMPNCNGSMFTWD</sequence>
<evidence type="ECO:0000313" key="12">
    <source>
        <dbReference type="EMBL" id="KAL1411831.1"/>
    </source>
</evidence>
<dbReference type="GeneID" id="95983842"/>
<feature type="compositionally biased region" description="Basic and acidic residues" evidence="8">
    <location>
        <begin position="70"/>
        <end position="79"/>
    </location>
</feature>
<keyword evidence="4" id="KW-0808">Transferase</keyword>
<dbReference type="InterPro" id="IPR050973">
    <property type="entry name" value="H3K9_Histone-Lys_N-MTase"/>
</dbReference>
<dbReference type="InterPro" id="IPR003616">
    <property type="entry name" value="Post-SET_dom"/>
</dbReference>
<evidence type="ECO:0000256" key="6">
    <source>
        <dbReference type="ARBA" id="ARBA00022723"/>
    </source>
</evidence>
<comment type="caution">
    <text evidence="12">The sequence shown here is derived from an EMBL/GenBank/DDBJ whole genome shotgun (WGS) entry which is preliminary data.</text>
</comment>
<feature type="compositionally biased region" description="Acidic residues" evidence="8">
    <location>
        <begin position="170"/>
        <end position="193"/>
    </location>
</feature>
<feature type="compositionally biased region" description="Low complexity" evidence="8">
    <location>
        <begin position="94"/>
        <end position="108"/>
    </location>
</feature>
<evidence type="ECO:0000256" key="1">
    <source>
        <dbReference type="ARBA" id="ARBA00004286"/>
    </source>
</evidence>
<feature type="domain" description="Post-SET" evidence="11">
    <location>
        <begin position="792"/>
        <end position="808"/>
    </location>
</feature>
<dbReference type="Proteomes" id="UP001565368">
    <property type="component" value="Unassembled WGS sequence"/>
</dbReference>
<name>A0ABR3QAW0_9TREE</name>
<dbReference type="InterPro" id="IPR001214">
    <property type="entry name" value="SET_dom"/>
</dbReference>
<dbReference type="RefSeq" id="XP_069211775.1">
    <property type="nucleotide sequence ID" value="XM_069351389.1"/>
</dbReference>
<reference evidence="12 13" key="1">
    <citation type="submission" date="2023-08" db="EMBL/GenBank/DDBJ databases">
        <title>Annotated Genome Sequence of Vanrija albida AlHP1.</title>
        <authorList>
            <person name="Herzog R."/>
        </authorList>
    </citation>
    <scope>NUCLEOTIDE SEQUENCE [LARGE SCALE GENOMIC DNA]</scope>
    <source>
        <strain evidence="12 13">AlHP1</strain>
    </source>
</reference>
<keyword evidence="6" id="KW-0479">Metal-binding</keyword>
<feature type="compositionally biased region" description="Polar residues" evidence="8">
    <location>
        <begin position="80"/>
        <end position="93"/>
    </location>
</feature>
<organism evidence="12 13">
    <name type="scientific">Vanrija albida</name>
    <dbReference type="NCBI Taxonomy" id="181172"/>
    <lineage>
        <taxon>Eukaryota</taxon>
        <taxon>Fungi</taxon>
        <taxon>Dikarya</taxon>
        <taxon>Basidiomycota</taxon>
        <taxon>Agaricomycotina</taxon>
        <taxon>Tremellomycetes</taxon>
        <taxon>Trichosporonales</taxon>
        <taxon>Trichosporonaceae</taxon>
        <taxon>Vanrija</taxon>
    </lineage>
</organism>
<evidence type="ECO:0000256" key="4">
    <source>
        <dbReference type="ARBA" id="ARBA00022679"/>
    </source>
</evidence>
<evidence type="ECO:0000256" key="8">
    <source>
        <dbReference type="SAM" id="MobiDB-lite"/>
    </source>
</evidence>
<dbReference type="SUPFAM" id="SSF82199">
    <property type="entry name" value="SET domain"/>
    <property type="match status" value="1"/>
</dbReference>
<keyword evidence="7" id="KW-0862">Zinc</keyword>
<evidence type="ECO:0000256" key="2">
    <source>
        <dbReference type="ARBA" id="ARBA00022454"/>
    </source>
</evidence>
<gene>
    <name evidence="12" type="ORF">Q8F55_002799</name>
</gene>
<evidence type="ECO:0000256" key="5">
    <source>
        <dbReference type="ARBA" id="ARBA00022691"/>
    </source>
</evidence>
<evidence type="ECO:0000313" key="13">
    <source>
        <dbReference type="Proteomes" id="UP001565368"/>
    </source>
</evidence>
<dbReference type="PANTHER" id="PTHR46223:SF3">
    <property type="entry name" value="HISTONE-LYSINE N-METHYLTRANSFERASE SET-23"/>
    <property type="match status" value="1"/>
</dbReference>
<evidence type="ECO:0000256" key="7">
    <source>
        <dbReference type="ARBA" id="ARBA00022833"/>
    </source>
</evidence>
<feature type="region of interest" description="Disordered" evidence="8">
    <location>
        <begin position="757"/>
        <end position="786"/>
    </location>
</feature>
<feature type="compositionally biased region" description="Low complexity" evidence="8">
    <location>
        <begin position="1"/>
        <end position="14"/>
    </location>
</feature>
<dbReference type="SMART" id="SM00468">
    <property type="entry name" value="PreSET"/>
    <property type="match status" value="1"/>
</dbReference>
<feature type="region of interest" description="Disordered" evidence="8">
    <location>
        <begin position="1"/>
        <end position="313"/>
    </location>
</feature>
<feature type="region of interest" description="Disordered" evidence="8">
    <location>
        <begin position="398"/>
        <end position="434"/>
    </location>
</feature>
<dbReference type="Gene3D" id="2.170.270.10">
    <property type="entry name" value="SET domain"/>
    <property type="match status" value="1"/>
</dbReference>
<evidence type="ECO:0000259" key="9">
    <source>
        <dbReference type="PROSITE" id="PS50280"/>
    </source>
</evidence>
<accession>A0ABR3QAW0</accession>
<keyword evidence="13" id="KW-1185">Reference proteome</keyword>
<dbReference type="SMART" id="SM00317">
    <property type="entry name" value="SET"/>
    <property type="match status" value="1"/>
</dbReference>
<feature type="compositionally biased region" description="Polar residues" evidence="8">
    <location>
        <begin position="118"/>
        <end position="128"/>
    </location>
</feature>
<feature type="compositionally biased region" description="Low complexity" evidence="8">
    <location>
        <begin position="275"/>
        <end position="298"/>
    </location>
</feature>
<feature type="compositionally biased region" description="Acidic residues" evidence="8">
    <location>
        <begin position="247"/>
        <end position="264"/>
    </location>
</feature>
<protein>
    <recommendedName>
        <fullName evidence="14">SET domain-containing protein</fullName>
    </recommendedName>
</protein>
<dbReference type="InterPro" id="IPR007728">
    <property type="entry name" value="Pre-SET_dom"/>
</dbReference>
<evidence type="ECO:0000259" key="10">
    <source>
        <dbReference type="PROSITE" id="PS50867"/>
    </source>
</evidence>
<feature type="region of interest" description="Disordered" evidence="8">
    <location>
        <begin position="341"/>
        <end position="365"/>
    </location>
</feature>
<keyword evidence="5" id="KW-0949">S-adenosyl-L-methionine</keyword>
<dbReference type="PROSITE" id="PS50868">
    <property type="entry name" value="POST_SET"/>
    <property type="match status" value="1"/>
</dbReference>
<feature type="domain" description="SET" evidence="9">
    <location>
        <begin position="587"/>
        <end position="744"/>
    </location>
</feature>
<dbReference type="EMBL" id="JBBXJM010000002">
    <property type="protein sequence ID" value="KAL1411831.1"/>
    <property type="molecule type" value="Genomic_DNA"/>
</dbReference>
<dbReference type="PROSITE" id="PS50867">
    <property type="entry name" value="PRE_SET"/>
    <property type="match status" value="1"/>
</dbReference>
<dbReference type="PROSITE" id="PS50280">
    <property type="entry name" value="SET"/>
    <property type="match status" value="1"/>
</dbReference>
<keyword evidence="3" id="KW-0489">Methyltransferase</keyword>
<feature type="domain" description="Pre-SET" evidence="10">
    <location>
        <begin position="514"/>
        <end position="583"/>
    </location>
</feature>
<dbReference type="PANTHER" id="PTHR46223">
    <property type="entry name" value="HISTONE-LYSINE N-METHYLTRANSFERASE SUV39H"/>
    <property type="match status" value="1"/>
</dbReference>
<evidence type="ECO:0000259" key="11">
    <source>
        <dbReference type="PROSITE" id="PS50868"/>
    </source>
</evidence>
<evidence type="ECO:0008006" key="14">
    <source>
        <dbReference type="Google" id="ProtNLM"/>
    </source>
</evidence>
<proteinExistence type="predicted"/>
<feature type="compositionally biased region" description="Polar residues" evidence="8">
    <location>
        <begin position="299"/>
        <end position="313"/>
    </location>
</feature>
<dbReference type="Pfam" id="PF00856">
    <property type="entry name" value="SET"/>
    <property type="match status" value="1"/>
</dbReference>
<dbReference type="Pfam" id="PF05033">
    <property type="entry name" value="Pre-SET"/>
    <property type="match status" value="1"/>
</dbReference>
<evidence type="ECO:0000256" key="3">
    <source>
        <dbReference type="ARBA" id="ARBA00022603"/>
    </source>
</evidence>
<keyword evidence="2" id="KW-0158">Chromosome</keyword>